<organism evidence="1 2">
    <name type="scientific">Schizophyllum amplum</name>
    <dbReference type="NCBI Taxonomy" id="97359"/>
    <lineage>
        <taxon>Eukaryota</taxon>
        <taxon>Fungi</taxon>
        <taxon>Dikarya</taxon>
        <taxon>Basidiomycota</taxon>
        <taxon>Agaricomycotina</taxon>
        <taxon>Agaricomycetes</taxon>
        <taxon>Agaricomycetidae</taxon>
        <taxon>Agaricales</taxon>
        <taxon>Schizophyllaceae</taxon>
        <taxon>Schizophyllum</taxon>
    </lineage>
</organism>
<evidence type="ECO:0000313" key="2">
    <source>
        <dbReference type="Proteomes" id="UP000320762"/>
    </source>
</evidence>
<gene>
    <name evidence="1" type="ORF">BD626DRAFT_486526</name>
</gene>
<comment type="caution">
    <text evidence="1">The sequence shown here is derived from an EMBL/GenBank/DDBJ whole genome shotgun (WGS) entry which is preliminary data.</text>
</comment>
<accession>A0A550CMI8</accession>
<sequence>VGNNGDNGLLSTSVRGDSRSVWGELKCCNEAVCQHLLVAELRSYDILVPPGKCACQRRCYCSPECQKRNWDYHNAHQCHALNPSGLSLGSYKHAIIMARTHVNRARSGLLQNIRACQQTSARRSESEQLVVFVDYAEYNSALLGDDMLKVISECLPWVHLSTWPARREDDFKMVAVRAKLPRGGRGSTGNIDCGYFDIRGSEGTEIYRVYHTAPYVRTYPGPPGKWQ</sequence>
<dbReference type="EMBL" id="VDMD01000004">
    <property type="protein sequence ID" value="TRM66016.1"/>
    <property type="molecule type" value="Genomic_DNA"/>
</dbReference>
<dbReference type="AlphaFoldDB" id="A0A550CMI8"/>
<feature type="non-terminal residue" evidence="1">
    <location>
        <position position="1"/>
    </location>
</feature>
<evidence type="ECO:0008006" key="3">
    <source>
        <dbReference type="Google" id="ProtNLM"/>
    </source>
</evidence>
<name>A0A550CMI8_9AGAR</name>
<protein>
    <recommendedName>
        <fullName evidence="3">MYND-type domain-containing protein</fullName>
    </recommendedName>
</protein>
<keyword evidence="2" id="KW-1185">Reference proteome</keyword>
<reference evidence="1 2" key="1">
    <citation type="journal article" date="2019" name="New Phytol.">
        <title>Comparative genomics reveals unique wood-decay strategies and fruiting body development in the Schizophyllaceae.</title>
        <authorList>
            <person name="Almasi E."/>
            <person name="Sahu N."/>
            <person name="Krizsan K."/>
            <person name="Balint B."/>
            <person name="Kovacs G.M."/>
            <person name="Kiss B."/>
            <person name="Cseklye J."/>
            <person name="Drula E."/>
            <person name="Henrissat B."/>
            <person name="Nagy I."/>
            <person name="Chovatia M."/>
            <person name="Adam C."/>
            <person name="LaButti K."/>
            <person name="Lipzen A."/>
            <person name="Riley R."/>
            <person name="Grigoriev I.V."/>
            <person name="Nagy L.G."/>
        </authorList>
    </citation>
    <scope>NUCLEOTIDE SEQUENCE [LARGE SCALE GENOMIC DNA]</scope>
    <source>
        <strain evidence="1 2">NL-1724</strain>
    </source>
</reference>
<dbReference type="Proteomes" id="UP000320762">
    <property type="component" value="Unassembled WGS sequence"/>
</dbReference>
<proteinExistence type="predicted"/>
<evidence type="ECO:0000313" key="1">
    <source>
        <dbReference type="EMBL" id="TRM66016.1"/>
    </source>
</evidence>